<keyword evidence="2" id="KW-0560">Oxidoreductase</keyword>
<gene>
    <name evidence="4" type="primary">ydaD_1</name>
    <name evidence="4" type="ORF">AFCDBAGC_3639</name>
</gene>
<dbReference type="InterPro" id="IPR002347">
    <property type="entry name" value="SDR_fam"/>
</dbReference>
<dbReference type="RefSeq" id="WP_147829944.1">
    <property type="nucleotide sequence ID" value="NZ_BPQG01000054.1"/>
</dbReference>
<evidence type="ECO:0000256" key="3">
    <source>
        <dbReference type="SAM" id="MobiDB-lite"/>
    </source>
</evidence>
<sequence>MPDTPSPNAASQRPEPPFEAKPIPYPGRSSEMQPPPDHGEHSYVGSGQLAGKVALITGGDSGIGRAVAIAYAREGADVALAYLDEHDDAQDTAAWIEKAGRRALLLPGDVSDAGHCAALVERTVAEFGKLDVFVNNAAVQVLADDIEGIEIADWDRQYAVNVHAMFYILKAASPHLKPGASIIATASVNAKNPVEQQLAYSSTKAALCNMVANLAKILGKRGIRANAVLPGPIWTPLIPATMYTSQVESFGSMTPAGRPGQPAEVAPPYVMLASDAASYINGAMIAVTGGMVTI</sequence>
<protein>
    <submittedName>
        <fullName evidence="4">General stress protein 39</fullName>
    </submittedName>
</protein>
<dbReference type="InterPro" id="IPR036291">
    <property type="entry name" value="NAD(P)-bd_dom_sf"/>
</dbReference>
<proteinExistence type="inferred from homology"/>
<dbReference type="PROSITE" id="PS00061">
    <property type="entry name" value="ADH_SHORT"/>
    <property type="match status" value="1"/>
</dbReference>
<feature type="compositionally biased region" description="Pro residues" evidence="3">
    <location>
        <begin position="14"/>
        <end position="25"/>
    </location>
</feature>
<name>A0ABQ4QKL0_9HYPH</name>
<reference evidence="4 5" key="1">
    <citation type="journal article" date="2021" name="Front. Microbiol.">
        <title>Comprehensive Comparative Genomics and Phenotyping of Methylobacterium Species.</title>
        <authorList>
            <person name="Alessa O."/>
            <person name="Ogura Y."/>
            <person name="Fujitani Y."/>
            <person name="Takami H."/>
            <person name="Hayashi T."/>
            <person name="Sahin N."/>
            <person name="Tani A."/>
        </authorList>
    </citation>
    <scope>NUCLEOTIDE SEQUENCE [LARGE SCALE GENOMIC DNA]</scope>
    <source>
        <strain evidence="4 5">DSM 23679</strain>
    </source>
</reference>
<evidence type="ECO:0000256" key="1">
    <source>
        <dbReference type="ARBA" id="ARBA00006484"/>
    </source>
</evidence>
<accession>A0ABQ4QKL0</accession>
<dbReference type="PANTHER" id="PTHR48107:SF16">
    <property type="entry name" value="NADPH-DEPENDENT ALDEHYDE REDUCTASE 1, CHLOROPLASTIC"/>
    <property type="match status" value="1"/>
</dbReference>
<dbReference type="Proteomes" id="UP001055117">
    <property type="component" value="Unassembled WGS sequence"/>
</dbReference>
<dbReference type="PRINTS" id="PR00081">
    <property type="entry name" value="GDHRDH"/>
</dbReference>
<evidence type="ECO:0000256" key="2">
    <source>
        <dbReference type="ARBA" id="ARBA00023002"/>
    </source>
</evidence>
<dbReference type="Pfam" id="PF13561">
    <property type="entry name" value="adh_short_C2"/>
    <property type="match status" value="1"/>
</dbReference>
<feature type="compositionally biased region" description="Polar residues" evidence="3">
    <location>
        <begin position="1"/>
        <end position="11"/>
    </location>
</feature>
<dbReference type="PANTHER" id="PTHR48107">
    <property type="entry name" value="NADPH-DEPENDENT ALDEHYDE REDUCTASE-LIKE PROTEIN, CHLOROPLASTIC-RELATED"/>
    <property type="match status" value="1"/>
</dbReference>
<dbReference type="SUPFAM" id="SSF51735">
    <property type="entry name" value="NAD(P)-binding Rossmann-fold domains"/>
    <property type="match status" value="1"/>
</dbReference>
<keyword evidence="5" id="KW-1185">Reference proteome</keyword>
<comment type="similarity">
    <text evidence="1">Belongs to the short-chain dehydrogenases/reductases (SDR) family.</text>
</comment>
<evidence type="ECO:0000313" key="5">
    <source>
        <dbReference type="Proteomes" id="UP001055117"/>
    </source>
</evidence>
<feature type="region of interest" description="Disordered" evidence="3">
    <location>
        <begin position="1"/>
        <end position="44"/>
    </location>
</feature>
<dbReference type="EMBL" id="BPQG01000054">
    <property type="protein sequence ID" value="GJD45762.1"/>
    <property type="molecule type" value="Genomic_DNA"/>
</dbReference>
<evidence type="ECO:0000313" key="4">
    <source>
        <dbReference type="EMBL" id="GJD45762.1"/>
    </source>
</evidence>
<comment type="caution">
    <text evidence="4">The sequence shown here is derived from an EMBL/GenBank/DDBJ whole genome shotgun (WGS) entry which is preliminary data.</text>
</comment>
<dbReference type="InterPro" id="IPR020904">
    <property type="entry name" value="Sc_DH/Rdtase_CS"/>
</dbReference>
<organism evidence="4 5">
    <name type="scientific">Methylobacterium cerastii</name>
    <dbReference type="NCBI Taxonomy" id="932741"/>
    <lineage>
        <taxon>Bacteria</taxon>
        <taxon>Pseudomonadati</taxon>
        <taxon>Pseudomonadota</taxon>
        <taxon>Alphaproteobacteria</taxon>
        <taxon>Hyphomicrobiales</taxon>
        <taxon>Methylobacteriaceae</taxon>
        <taxon>Methylobacterium</taxon>
    </lineage>
</organism>
<dbReference type="Gene3D" id="3.40.50.720">
    <property type="entry name" value="NAD(P)-binding Rossmann-like Domain"/>
    <property type="match status" value="1"/>
</dbReference>